<evidence type="ECO:0000313" key="3">
    <source>
        <dbReference type="EMBL" id="QKS82346.1"/>
    </source>
</evidence>
<dbReference type="PANTHER" id="PTHR43179">
    <property type="entry name" value="RHAMNOSYLTRANSFERASE WBBL"/>
    <property type="match status" value="1"/>
</dbReference>
<dbReference type="NCBIfam" id="TIGR04440">
    <property type="entry name" value="glyco_TIGR04440"/>
    <property type="match status" value="1"/>
</dbReference>
<dbReference type="InterPro" id="IPR001173">
    <property type="entry name" value="Glyco_trans_2-like"/>
</dbReference>
<keyword evidence="4" id="KW-1185">Reference proteome</keyword>
<dbReference type="Pfam" id="PF00535">
    <property type="entry name" value="Glycos_transf_2"/>
    <property type="match status" value="1"/>
</dbReference>
<name>A0A6N1CDI0_9PSED</name>
<keyword evidence="1" id="KW-0997">Cell inner membrane</keyword>
<feature type="domain" description="Glycosyltransferase 2-like" evidence="2">
    <location>
        <begin position="709"/>
        <end position="827"/>
    </location>
</feature>
<evidence type="ECO:0000313" key="4">
    <source>
        <dbReference type="Proteomes" id="UP000509545"/>
    </source>
</evidence>
<proteinExistence type="predicted"/>
<sequence length="973" mass="107578">MQRSTANDSSAPLNERFTLVLMAHEQPEALRRALRYYAAYPCAVLVLDSSAEPDADSVATLSGVRYVHRPDIGHFAGKLRQGLELVATPYLAMVDVDAFLLPEALDQSLEFLAAHSDYSACQGYALTFEAHAARVDYYRRDRKGVEDFAESCALERLATYASHCPSLINAVIRTEIVRRWYAVLPADFDLAWQELGHGCALMAAAKVRILPIPYAVHALQIPSTLEAGQLAAVLSYRDATTAAIRERLVAMLGSIFEMDQDESSQAVESLVGIGDYLSQRAAFARAKLFESGWLSQLEGPVCRFEPTQFVELPFYNQPFFECLSRLEFLMHAMPAGRVQLQELEAVLLKQKELMRPQRNTGAEPLNERLLKAFELNAFNLDVVQQLAAILEEGGAEAVSLKLKEWAQRLQDVMLQDHASLFETMRSGQLLRWLDGREPSADQVKEITRYLARHQGGPTFGLLLLDLEADFTRLQTTFDSVINGACRAFKIIVFTTGDLPAETTLQNTLHFVKVNESNYVDRINQVISQSDCDWVVLAEAGDELTPSGLLHASLELLDAPQCRAVAMDEFQRQPDETLSDVFRPGFNLDLLLSVPALMARHWLVRREVLVQAGGYSRDFKDALEFELLLRLIEQGGMGGLAHLDEPLLICQAQSDSDNADERKALLRHLAARGYKADVSSAVPGVYKIDYRFIERPLVSIILHGDGDLVTLQRCIINVLQRTRYQRFELLVAEHPVHGAALKDWLRSQGHQASRVRFIDVEPGLATAVLINQASQQAKGEYLLTLAVDSEVVNVNWIELLLNQAQRPEVGVVGARLIDRQGHTTQAGLLLGFNGVVGSAFVGEAADARGYMNRLVAEQDCSAVSFACLMVSTQLFQAADGVDDTLFAEGLGDVDLCLRIAQAGYLTVWTPYVQVVNPGILSSSDKARQDLVGKWQDALSHDPNYNANLATTGPGFTLGPMVPVPWSKLIGRAGV</sequence>
<keyword evidence="3" id="KW-0808">Transferase</keyword>
<dbReference type="InterPro" id="IPR031042">
    <property type="entry name" value="Glyco_TIGR04440"/>
</dbReference>
<dbReference type="AlphaFoldDB" id="A0A6N1CDI0"/>
<dbReference type="GO" id="GO:0016740">
    <property type="term" value="F:transferase activity"/>
    <property type="evidence" value="ECO:0007669"/>
    <property type="project" value="UniProtKB-KW"/>
</dbReference>
<dbReference type="EMBL" id="CP048810">
    <property type="protein sequence ID" value="QKS82346.1"/>
    <property type="molecule type" value="Genomic_DNA"/>
</dbReference>
<dbReference type="Gene3D" id="3.90.550.10">
    <property type="entry name" value="Spore Coat Polysaccharide Biosynthesis Protein SpsA, Chain A"/>
    <property type="match status" value="3"/>
</dbReference>
<evidence type="ECO:0000259" key="2">
    <source>
        <dbReference type="Pfam" id="PF00535"/>
    </source>
</evidence>
<dbReference type="KEGG" id="pbz:GN234_10475"/>
<dbReference type="SUPFAM" id="SSF53448">
    <property type="entry name" value="Nucleotide-diphospho-sugar transferases"/>
    <property type="match status" value="3"/>
</dbReference>
<accession>A0A6N1CDI0</accession>
<keyword evidence="1" id="KW-0472">Membrane</keyword>
<gene>
    <name evidence="3" type="ORF">GN234_10475</name>
</gene>
<dbReference type="InterPro" id="IPR029044">
    <property type="entry name" value="Nucleotide-diphossugar_trans"/>
</dbReference>
<dbReference type="RefSeq" id="WP_176688428.1">
    <property type="nucleotide sequence ID" value="NZ_CP048810.1"/>
</dbReference>
<reference evidence="3 4" key="1">
    <citation type="submission" date="2020-02" db="EMBL/GenBank/DDBJ databases">
        <authorList>
            <person name="Liang J."/>
        </authorList>
    </citation>
    <scope>NUCLEOTIDE SEQUENCE [LARGE SCALE GENOMIC DNA]</scope>
    <source>
        <strain evidence="3 4">L22-9</strain>
    </source>
</reference>
<dbReference type="Proteomes" id="UP000509545">
    <property type="component" value="Chromosome"/>
</dbReference>
<organism evidence="3 4">
    <name type="scientific">Pseudomonas bijieensis</name>
    <dbReference type="NCBI Taxonomy" id="2681983"/>
    <lineage>
        <taxon>Bacteria</taxon>
        <taxon>Pseudomonadati</taxon>
        <taxon>Pseudomonadota</taxon>
        <taxon>Gammaproteobacteria</taxon>
        <taxon>Pseudomonadales</taxon>
        <taxon>Pseudomonadaceae</taxon>
        <taxon>Pseudomonas</taxon>
    </lineage>
</organism>
<keyword evidence="1" id="KW-1003">Cell membrane</keyword>
<protein>
    <submittedName>
        <fullName evidence="3">TIGR00180 family glycosyltransferase</fullName>
    </submittedName>
</protein>
<dbReference type="PANTHER" id="PTHR43179:SF7">
    <property type="entry name" value="RHAMNOSYLTRANSFERASE WBBL"/>
    <property type="match status" value="1"/>
</dbReference>
<evidence type="ECO:0000256" key="1">
    <source>
        <dbReference type="ARBA" id="ARBA00022519"/>
    </source>
</evidence>